<dbReference type="EMBL" id="LMWU01000012">
    <property type="protein sequence ID" value="KUN72568.1"/>
    <property type="molecule type" value="Genomic_DNA"/>
</dbReference>
<accession>A0A117R5R1</accession>
<gene>
    <name evidence="1" type="ORF">AQJ46_12110</name>
</gene>
<dbReference type="AlphaFoldDB" id="A0A117R5R1"/>
<proteinExistence type="predicted"/>
<comment type="caution">
    <text evidence="1">The sequence shown here is derived from an EMBL/GenBank/DDBJ whole genome shotgun (WGS) entry which is preliminary data.</text>
</comment>
<reference evidence="1 2" key="1">
    <citation type="submission" date="2015-10" db="EMBL/GenBank/DDBJ databases">
        <title>Draft genome sequence of Streptomyces canus DSM 40017, type strain for the species Streptomyces canus.</title>
        <authorList>
            <person name="Ruckert C."/>
            <person name="Winkler A."/>
            <person name="Kalinowski J."/>
            <person name="Kampfer P."/>
            <person name="Glaeser S."/>
        </authorList>
    </citation>
    <scope>NUCLEOTIDE SEQUENCE [LARGE SCALE GENOMIC DNA]</scope>
    <source>
        <strain evidence="1 2">DSM 40017</strain>
    </source>
</reference>
<name>A0A117R5R1_9ACTN</name>
<dbReference type="Proteomes" id="UP000053669">
    <property type="component" value="Unassembled WGS sequence"/>
</dbReference>
<protein>
    <submittedName>
        <fullName evidence="1">Uncharacterized protein</fullName>
    </submittedName>
</protein>
<evidence type="ECO:0000313" key="1">
    <source>
        <dbReference type="EMBL" id="KUN72568.1"/>
    </source>
</evidence>
<sequence>MHAVRQVVLKQLRRYGLEGRGRRRDLGEYVDALRVLLHQALQAAHLTLDTAKPLEDGVFVVVVPGRRLLGLDLLQSPTI</sequence>
<organism evidence="1 2">
    <name type="scientific">Streptomyces canus</name>
    <dbReference type="NCBI Taxonomy" id="58343"/>
    <lineage>
        <taxon>Bacteria</taxon>
        <taxon>Bacillati</taxon>
        <taxon>Actinomycetota</taxon>
        <taxon>Actinomycetes</taxon>
        <taxon>Kitasatosporales</taxon>
        <taxon>Streptomycetaceae</taxon>
        <taxon>Streptomyces</taxon>
        <taxon>Streptomyces aurantiacus group</taxon>
    </lineage>
</organism>
<evidence type="ECO:0000313" key="2">
    <source>
        <dbReference type="Proteomes" id="UP000053669"/>
    </source>
</evidence>